<evidence type="ECO:0000313" key="1">
    <source>
        <dbReference type="EMBL" id="QNN67604.1"/>
    </source>
</evidence>
<dbReference type="EMBL" id="CP060718">
    <property type="protein sequence ID" value="QNN67604.1"/>
    <property type="molecule type" value="Genomic_DNA"/>
</dbReference>
<dbReference type="Proteomes" id="UP000515971">
    <property type="component" value="Chromosome"/>
</dbReference>
<accession>A0A7G9SIC9</accession>
<proteinExistence type="predicted"/>
<gene>
    <name evidence="1" type="ORF">H9L13_01185</name>
</gene>
<organism evidence="1 2">
    <name type="scientific">Sphingomonas lutea</name>
    <dbReference type="NCBI Taxonomy" id="1045317"/>
    <lineage>
        <taxon>Bacteria</taxon>
        <taxon>Pseudomonadati</taxon>
        <taxon>Pseudomonadota</taxon>
        <taxon>Alphaproteobacteria</taxon>
        <taxon>Sphingomonadales</taxon>
        <taxon>Sphingomonadaceae</taxon>
        <taxon>Sphingomonas</taxon>
    </lineage>
</organism>
<dbReference type="KEGG" id="slut:H9L13_01185"/>
<dbReference type="RefSeq" id="WP_187538307.1">
    <property type="nucleotide sequence ID" value="NZ_BAABJT010000001.1"/>
</dbReference>
<sequence length="94" mass="10368">MTRQQTADWSRIMTDASLLWADAATVMMLRSWRVMAGGPAAQREMERAVSEKIEAGFELAGAFAGGRVRTPEAAARKAISVYGQRVRGNRRRLG</sequence>
<evidence type="ECO:0000313" key="2">
    <source>
        <dbReference type="Proteomes" id="UP000515971"/>
    </source>
</evidence>
<protein>
    <recommendedName>
        <fullName evidence="3">Antibiotic ABC transporter</fullName>
    </recommendedName>
</protein>
<reference evidence="1 2" key="1">
    <citation type="submission" date="2020-08" db="EMBL/GenBank/DDBJ databases">
        <title>Genome sequence of Sphingomonas lutea KCTC 23642T.</title>
        <authorList>
            <person name="Hyun D.-W."/>
            <person name="Bae J.-W."/>
        </authorList>
    </citation>
    <scope>NUCLEOTIDE SEQUENCE [LARGE SCALE GENOMIC DNA]</scope>
    <source>
        <strain evidence="1 2">KCTC 23642</strain>
    </source>
</reference>
<dbReference type="AlphaFoldDB" id="A0A7G9SIC9"/>
<keyword evidence="2" id="KW-1185">Reference proteome</keyword>
<evidence type="ECO:0008006" key="3">
    <source>
        <dbReference type="Google" id="ProtNLM"/>
    </source>
</evidence>
<name>A0A7G9SIC9_9SPHN</name>